<dbReference type="Gene3D" id="2.60.120.260">
    <property type="entry name" value="Galactose-binding domain-like"/>
    <property type="match status" value="1"/>
</dbReference>
<dbReference type="Pfam" id="PF00754">
    <property type="entry name" value="F5_F8_type_C"/>
    <property type="match status" value="1"/>
</dbReference>
<feature type="domain" description="F5/8 type C" evidence="2">
    <location>
        <begin position="412"/>
        <end position="554"/>
    </location>
</feature>
<gene>
    <name evidence="3" type="ORF">HA039_31355</name>
</gene>
<proteinExistence type="predicted"/>
<organism evidence="3 4">
    <name type="scientific">Streptomyces liangshanensis</name>
    <dbReference type="NCBI Taxonomy" id="2717324"/>
    <lineage>
        <taxon>Bacteria</taxon>
        <taxon>Bacillati</taxon>
        <taxon>Actinomycetota</taxon>
        <taxon>Actinomycetes</taxon>
        <taxon>Kitasatosporales</taxon>
        <taxon>Streptomycetaceae</taxon>
        <taxon>Streptomyces</taxon>
    </lineage>
</organism>
<dbReference type="InterPro" id="IPR000421">
    <property type="entry name" value="FA58C"/>
</dbReference>
<feature type="chain" id="PRO_5026230008" evidence="1">
    <location>
        <begin position="41"/>
        <end position="1326"/>
    </location>
</feature>
<protein>
    <submittedName>
        <fullName evidence="3">Coagulation factor 5/8 type domain-containing protein</fullName>
    </submittedName>
</protein>
<dbReference type="InterPro" id="IPR044060">
    <property type="entry name" value="Bacterial_rp_domain"/>
</dbReference>
<evidence type="ECO:0000259" key="2">
    <source>
        <dbReference type="PROSITE" id="PS50022"/>
    </source>
</evidence>
<keyword evidence="4" id="KW-1185">Reference proteome</keyword>
<evidence type="ECO:0000313" key="4">
    <source>
        <dbReference type="Proteomes" id="UP000501179"/>
    </source>
</evidence>
<keyword evidence="1" id="KW-0732">Signal</keyword>
<dbReference type="InterPro" id="IPR008979">
    <property type="entry name" value="Galactose-bd-like_sf"/>
</dbReference>
<accession>A0A6G9H6Y9</accession>
<dbReference type="InterPro" id="IPR012334">
    <property type="entry name" value="Pectin_lyas_fold"/>
</dbReference>
<feature type="signal peptide" evidence="1">
    <location>
        <begin position="1"/>
        <end position="40"/>
    </location>
</feature>
<evidence type="ECO:0000256" key="1">
    <source>
        <dbReference type="SAM" id="SignalP"/>
    </source>
</evidence>
<dbReference type="SUPFAM" id="SSF49785">
    <property type="entry name" value="Galactose-binding domain-like"/>
    <property type="match status" value="1"/>
</dbReference>
<dbReference type="KEGG" id="slia:HA039_31355"/>
<dbReference type="PROSITE" id="PS50022">
    <property type="entry name" value="FA58C_3"/>
    <property type="match status" value="1"/>
</dbReference>
<evidence type="ECO:0000313" key="3">
    <source>
        <dbReference type="EMBL" id="QIQ06214.1"/>
    </source>
</evidence>
<dbReference type="InterPro" id="IPR024535">
    <property type="entry name" value="RHGA/B-epi-like_pectate_lyase"/>
</dbReference>
<dbReference type="Proteomes" id="UP000501179">
    <property type="component" value="Chromosome"/>
</dbReference>
<dbReference type="Pfam" id="PF18998">
    <property type="entry name" value="Flg_new_2"/>
    <property type="match status" value="1"/>
</dbReference>
<reference evidence="3 4" key="1">
    <citation type="submission" date="2020-03" db="EMBL/GenBank/DDBJ databases">
        <title>A novel species.</title>
        <authorList>
            <person name="Gao J."/>
        </authorList>
    </citation>
    <scope>NUCLEOTIDE SEQUENCE [LARGE SCALE GENOMIC DNA]</scope>
    <source>
        <strain evidence="3 4">QMT-12</strain>
    </source>
</reference>
<dbReference type="RefSeq" id="WP_167035078.1">
    <property type="nucleotide sequence ID" value="NZ_CP050177.1"/>
</dbReference>
<dbReference type="InterPro" id="IPR011050">
    <property type="entry name" value="Pectin_lyase_fold/virulence"/>
</dbReference>
<dbReference type="EMBL" id="CP050177">
    <property type="protein sequence ID" value="QIQ06214.1"/>
    <property type="molecule type" value="Genomic_DNA"/>
</dbReference>
<dbReference type="Pfam" id="PF12708">
    <property type="entry name" value="Pect-lyase_RHGA_epim"/>
    <property type="match status" value="1"/>
</dbReference>
<sequence>MFRQRAARDRAVRRRSRRPLPLLLLVIIALLVPATATATAAPRAAAGPDMYPHGVGADLGPTPKTLGVTPAAGDDPAGLVTGEVDGRTYWQTDHAAGTGHLDFTLAADYLAGIGSPTAVFSVTYRDTGTGSLELRAPGGAPARTAFTGTGTWRTSTFDLTTAEAGAGPLRLSGTDGDSARDITVAAVRVGTPGASVALGTAVRSDGISPRAGDAATGLVTGEQDGRGYWRTNRAAPAPGLNFFYMNVADTFLYNTTDTVLVSVDYFDEGNGSLALHYDSPGDTIPDMFKSSEVFAYGDTKTWKTHTFTLDDALMTNRSNGSDFRVHTADSAVELKVAAVRITVIPAELKPTEGLEILIAEAQRVHTAAREGTRDGQFPAGAKNTLAAAIAEARRTAGGEDTTEAQLKAALRALDEALRTFRGSALTTNLARTAKVTASSTSAGSPQAVTDGDAGNGWTSGEAGAGEWLQADLGRTLTVNEVKIAWGSAFSRDYTVQVSRDGTDFTTVGHNGAIGGKTIRTAFDPVPARYVRVNVTGYSAGSKSVTVGELEVRRQRAVRPEPRLVRTTHPVESPVVADFDARDYGADPKGVKDSTKAIQQALYDCYDAGGGTVWLPSGTYRVTTSVEVHSFCTLRGDRRDPDVGTGSYGTVVSADFPPGADGPVLFRIGGSAGVMGVTTYYPRQNAADPVPYNSTFEIPGDAWIGNENYMMATVADVTMLNSYRGVGVSTMPNDQGLAPSAGQVHESTTLRNIKGTVLSEGFRAYNGADVGTWENITLDNGYWAKAPAAYHPPKRAALDAWTRAHGTGFVLGDLEWDQFYRIKAADYRIGVHIVPGQRAAFTGSFLQADIRRTDVAVQAESFDARWGLSFAASTLEGSEAAVRNKAQAYVKLTDTTVTGEVSGIVHRLAGAVPRYEQSALPRPARAALYDVTKAPFAAPAGHGVLPTRDATARIQRALDRAGRDGGGTVYLPAGWYRIETHLRVPAGVELRGASAVPNRDLNGASGGTVLMAYEGRNSPRADTATALVTLAGKNAGVRGLRVLYPENNPAATGPGEDNSPVPYPYAVRGAGTGTYAIDLGLPNAWNGVDMAAHRNDRFTVRKLAGAVFHRAISVGKSDRGRIEGVLNNGNAVGRVGYALPNWVLENDIFPQVIDDPMRLQAQIVTVDGATRLTVFNAFAYGFHHGLVVTSGDVRAFNLGTDNLGADGFTVKADGGDVTAVNVMRYNGATSSGKAKLFNVMAINMIQQTVGVTAEPAGAGTVRLWGNESEPGRYEKGSEVTATAVPAAGQRFVRWTVNGEEVPGGPGLTLPVTADLAVTAHFAPVARD</sequence>
<dbReference type="Gene3D" id="2.160.20.10">
    <property type="entry name" value="Single-stranded right-handed beta-helix, Pectin lyase-like"/>
    <property type="match status" value="2"/>
</dbReference>
<dbReference type="Gene3D" id="1.20.1270.90">
    <property type="entry name" value="AF1782-like"/>
    <property type="match status" value="1"/>
</dbReference>
<dbReference type="SUPFAM" id="SSF51126">
    <property type="entry name" value="Pectin lyase-like"/>
    <property type="match status" value="2"/>
</dbReference>
<name>A0A6G9H6Y9_9ACTN</name>